<keyword evidence="1" id="KW-0175">Coiled coil</keyword>
<gene>
    <name evidence="4" type="ORF">Bathy02g05100</name>
</gene>
<sequence>MNNDAYYHNNHHNQASAYLSPQHNYNLLDDDENEKKKRSRGFIKGTMMGGNFIRNAGTVLSRHFKSTSTQSMKTPQHEGQQQRVNPFAVIFFLLFAFSYFRWSQVSKKFDLFKSNADGSMRRFKELSGSRERRCLETLEDREREMGELRATVHSKEKDTEDATHKFNACELKLSGHHEEKKLSGNEKSQLKEQLESLRHEKENLVIEMNKWKDEAESAKDELATLKKHHELEKHDASVKHEADLGVMDEGYNAVIDSDGVLHEHTDEEYEELKRAFEAVSKKHNLEHKEFYYESSDPNNHHHEEPVVGGDPEHREPLEPHPGVDGHNNVHHVEHVSSTEEIPNHRKSGSHSNSHEGGGEDDEDIRPLWERYADVAEETLKTS</sequence>
<keyword evidence="3" id="KW-1133">Transmembrane helix</keyword>
<feature type="compositionally biased region" description="Basic and acidic residues" evidence="2">
    <location>
        <begin position="298"/>
        <end position="323"/>
    </location>
</feature>
<protein>
    <submittedName>
        <fullName evidence="4">Uncharacterized protein</fullName>
    </submittedName>
</protein>
<dbReference type="KEGG" id="bpg:Bathy02g05100"/>
<keyword evidence="3" id="KW-0812">Transmembrane</keyword>
<evidence type="ECO:0000313" key="4">
    <source>
        <dbReference type="EMBL" id="CCO14808.1"/>
    </source>
</evidence>
<feature type="region of interest" description="Disordered" evidence="2">
    <location>
        <begin position="291"/>
        <end position="367"/>
    </location>
</feature>
<evidence type="ECO:0000256" key="2">
    <source>
        <dbReference type="SAM" id="MobiDB-lite"/>
    </source>
</evidence>
<organism evidence="4 5">
    <name type="scientific">Bathycoccus prasinos</name>
    <dbReference type="NCBI Taxonomy" id="41875"/>
    <lineage>
        <taxon>Eukaryota</taxon>
        <taxon>Viridiplantae</taxon>
        <taxon>Chlorophyta</taxon>
        <taxon>Mamiellophyceae</taxon>
        <taxon>Mamiellales</taxon>
        <taxon>Bathycoccaceae</taxon>
        <taxon>Bathycoccus</taxon>
    </lineage>
</organism>
<accession>K8EZV2</accession>
<reference evidence="4 5" key="1">
    <citation type="submission" date="2011-10" db="EMBL/GenBank/DDBJ databases">
        <authorList>
            <person name="Genoscope - CEA"/>
        </authorList>
    </citation>
    <scope>NUCLEOTIDE SEQUENCE [LARGE SCALE GENOMIC DNA]</scope>
    <source>
        <strain evidence="4 5">RCC 1105</strain>
    </source>
</reference>
<keyword evidence="3" id="KW-0472">Membrane</keyword>
<dbReference type="RefSeq" id="XP_007514568.1">
    <property type="nucleotide sequence ID" value="XM_007514506.1"/>
</dbReference>
<dbReference type="GeneID" id="19017623"/>
<keyword evidence="5" id="KW-1185">Reference proteome</keyword>
<dbReference type="EMBL" id="FO082277">
    <property type="protein sequence ID" value="CCO14808.1"/>
    <property type="molecule type" value="Genomic_DNA"/>
</dbReference>
<feature type="transmembrane region" description="Helical" evidence="3">
    <location>
        <begin position="84"/>
        <end position="102"/>
    </location>
</feature>
<evidence type="ECO:0000313" key="5">
    <source>
        <dbReference type="Proteomes" id="UP000198341"/>
    </source>
</evidence>
<dbReference type="AlphaFoldDB" id="K8EZV2"/>
<name>K8EZV2_9CHLO</name>
<proteinExistence type="predicted"/>
<dbReference type="Proteomes" id="UP000198341">
    <property type="component" value="Chromosome 2"/>
</dbReference>
<feature type="coiled-coil region" evidence="1">
    <location>
        <begin position="138"/>
        <end position="232"/>
    </location>
</feature>
<feature type="compositionally biased region" description="Basic and acidic residues" evidence="2">
    <location>
        <begin position="330"/>
        <end position="343"/>
    </location>
</feature>
<evidence type="ECO:0000256" key="3">
    <source>
        <dbReference type="SAM" id="Phobius"/>
    </source>
</evidence>
<evidence type="ECO:0000256" key="1">
    <source>
        <dbReference type="SAM" id="Coils"/>
    </source>
</evidence>